<keyword evidence="3" id="KW-1185">Reference proteome</keyword>
<dbReference type="STRING" id="1121357.SAMN05661109_01973"/>
<protein>
    <submittedName>
        <fullName evidence="2">Uncharacterized protein</fullName>
    </submittedName>
</protein>
<evidence type="ECO:0000313" key="2">
    <source>
        <dbReference type="EMBL" id="SES13958.1"/>
    </source>
</evidence>
<dbReference type="EMBL" id="FOGQ01000009">
    <property type="protein sequence ID" value="SES13958.1"/>
    <property type="molecule type" value="Genomic_DNA"/>
</dbReference>
<evidence type="ECO:0000256" key="1">
    <source>
        <dbReference type="SAM" id="Phobius"/>
    </source>
</evidence>
<proteinExistence type="predicted"/>
<keyword evidence="1" id="KW-0472">Membrane</keyword>
<dbReference type="Proteomes" id="UP000198929">
    <property type="component" value="Unassembled WGS sequence"/>
</dbReference>
<keyword evidence="1" id="KW-0812">Transmembrane</keyword>
<feature type="transmembrane region" description="Helical" evidence="1">
    <location>
        <begin position="15"/>
        <end position="33"/>
    </location>
</feature>
<keyword evidence="1" id="KW-1133">Transmembrane helix</keyword>
<gene>
    <name evidence="2" type="ORF">SAMN05661109_01973</name>
</gene>
<dbReference type="AlphaFoldDB" id="A0A1H9UXA1"/>
<sequence>MEEEKKNTAKNKRQINLADCILTCLFFVCFLIIQGKYRWVLIVVMVFSLSRWLKRRSWATASLINVSGLAASTCRSLKVPIICTL</sequence>
<accession>A0A1H9UXA1</accession>
<name>A0A1H9UXA1_9CORY</name>
<reference evidence="3" key="1">
    <citation type="submission" date="2016-10" db="EMBL/GenBank/DDBJ databases">
        <authorList>
            <person name="Varghese N."/>
            <person name="Submissions S."/>
        </authorList>
    </citation>
    <scope>NUCLEOTIDE SEQUENCE [LARGE SCALE GENOMIC DNA]</scope>
    <source>
        <strain evidence="3">DSM 20524</strain>
    </source>
</reference>
<organism evidence="2 3">
    <name type="scientific">Corynebacterium cystitidis DSM 20524</name>
    <dbReference type="NCBI Taxonomy" id="1121357"/>
    <lineage>
        <taxon>Bacteria</taxon>
        <taxon>Bacillati</taxon>
        <taxon>Actinomycetota</taxon>
        <taxon>Actinomycetes</taxon>
        <taxon>Mycobacteriales</taxon>
        <taxon>Corynebacteriaceae</taxon>
        <taxon>Corynebacterium</taxon>
    </lineage>
</organism>
<evidence type="ECO:0000313" key="3">
    <source>
        <dbReference type="Proteomes" id="UP000198929"/>
    </source>
</evidence>